<accession>A0ABW3I885</accession>
<dbReference type="Proteomes" id="UP001596996">
    <property type="component" value="Unassembled WGS sequence"/>
</dbReference>
<name>A0ABW3I885_9PAST</name>
<evidence type="ECO:0000259" key="1">
    <source>
        <dbReference type="Pfam" id="PF13166"/>
    </source>
</evidence>
<dbReference type="EMBL" id="JBHTJN010000008">
    <property type="protein sequence ID" value="MFD0965958.1"/>
    <property type="molecule type" value="Genomic_DNA"/>
</dbReference>
<dbReference type="InterPro" id="IPR026866">
    <property type="entry name" value="CR006_AAA"/>
</dbReference>
<dbReference type="RefSeq" id="WP_380819590.1">
    <property type="nucleotide sequence ID" value="NZ_JBHTJN010000008.1"/>
</dbReference>
<evidence type="ECO:0000313" key="2">
    <source>
        <dbReference type="EMBL" id="MFD0965958.1"/>
    </source>
</evidence>
<keyword evidence="3" id="KW-1185">Reference proteome</keyword>
<dbReference type="SUPFAM" id="SSF52540">
    <property type="entry name" value="P-loop containing nucleoside triphosphate hydrolases"/>
    <property type="match status" value="1"/>
</dbReference>
<gene>
    <name evidence="2" type="ORF">ACFQ02_03710</name>
</gene>
<protein>
    <submittedName>
        <fullName evidence="2">AAA family ATPase</fullName>
    </submittedName>
</protein>
<feature type="domain" description="Protein CR006 P-loop" evidence="1">
    <location>
        <begin position="2"/>
        <end position="272"/>
    </location>
</feature>
<comment type="caution">
    <text evidence="2">The sequence shown here is derived from an EMBL/GenBank/DDBJ whole genome shotgun (WGS) entry which is preliminary data.</text>
</comment>
<evidence type="ECO:0000313" key="3">
    <source>
        <dbReference type="Proteomes" id="UP001596996"/>
    </source>
</evidence>
<organism evidence="2 3">
    <name type="scientific">Seminibacterium arietis</name>
    <dbReference type="NCBI Taxonomy" id="1173502"/>
    <lineage>
        <taxon>Bacteria</taxon>
        <taxon>Pseudomonadati</taxon>
        <taxon>Pseudomonadota</taxon>
        <taxon>Gammaproteobacteria</taxon>
        <taxon>Pasteurellales</taxon>
        <taxon>Pasteurellaceae</taxon>
        <taxon>Seminibacterium</taxon>
    </lineage>
</organism>
<dbReference type="Gene3D" id="3.40.50.300">
    <property type="entry name" value="P-loop containing nucleotide triphosphate hydrolases"/>
    <property type="match status" value="1"/>
</dbReference>
<reference evidence="3" key="1">
    <citation type="journal article" date="2019" name="Int. J. Syst. Evol. Microbiol.">
        <title>The Global Catalogue of Microorganisms (GCM) 10K type strain sequencing project: providing services to taxonomists for standard genome sequencing and annotation.</title>
        <authorList>
            <consortium name="The Broad Institute Genomics Platform"/>
            <consortium name="The Broad Institute Genome Sequencing Center for Infectious Disease"/>
            <person name="Wu L."/>
            <person name="Ma J."/>
        </authorList>
    </citation>
    <scope>NUCLEOTIDE SEQUENCE [LARGE SCALE GENOMIC DNA]</scope>
    <source>
        <strain evidence="3">CCUG 61707</strain>
    </source>
</reference>
<dbReference type="InterPro" id="IPR027417">
    <property type="entry name" value="P-loop_NTPase"/>
</dbReference>
<dbReference type="Pfam" id="PF13166">
    <property type="entry name" value="AAA_13"/>
    <property type="match status" value="1"/>
</dbReference>
<proteinExistence type="predicted"/>
<sequence>MDNIKKEIQDLETNISSLQSGTKNEKILADKINGKLKLYVNFTLEHINEDNQGHYKVRCKNTKEIRKITELSLGEKNIIAFLYFILKLDEVNNKNLNNKIIIFDDPMTSNDDTMQYLIIEELNNLVKRLKDQDKLLIMTHNNHFYLNVKYPYDSYKKHTFYRLVSNGVKIEIKKLTDKKEDFKTNYEALWKELEFLYDSAPCETMLLNPIRRIIETFTKFNSIPAENKNKMLGSVEGAVKLFNVNSHSIEDLEADLGGIDKVKIINIMKECFIKMNAVEHFNNYWTKESTV</sequence>